<evidence type="ECO:0000259" key="4">
    <source>
        <dbReference type="Pfam" id="PF14698"/>
    </source>
</evidence>
<dbReference type="Pfam" id="PF00206">
    <property type="entry name" value="Lyase_1"/>
    <property type="match status" value="1"/>
</dbReference>
<dbReference type="Gene3D" id="1.10.275.10">
    <property type="entry name" value="Fumarase/aspartase (N-terminal domain)"/>
    <property type="match status" value="1"/>
</dbReference>
<feature type="domain" description="Fumarate lyase N-terminal" evidence="3">
    <location>
        <begin position="50"/>
        <end position="303"/>
    </location>
</feature>
<evidence type="ECO:0000313" key="6">
    <source>
        <dbReference type="Proteomes" id="UP001060368"/>
    </source>
</evidence>
<keyword evidence="1" id="KW-0963">Cytoplasm</keyword>
<dbReference type="NCBIfam" id="TIGR00838">
    <property type="entry name" value="argH"/>
    <property type="match status" value="1"/>
</dbReference>
<evidence type="ECO:0000259" key="3">
    <source>
        <dbReference type="Pfam" id="PF00206"/>
    </source>
</evidence>
<dbReference type="InterPro" id="IPR009049">
    <property type="entry name" value="Argininosuccinate_lyase"/>
</dbReference>
<keyword evidence="1" id="KW-0055">Arginine biosynthesis</keyword>
<dbReference type="GO" id="GO:0005829">
    <property type="term" value="C:cytosol"/>
    <property type="evidence" value="ECO:0007669"/>
    <property type="project" value="TreeGrafter"/>
</dbReference>
<dbReference type="EC" id="4.3.2.1" evidence="1 2"/>
<dbReference type="InterPro" id="IPR022761">
    <property type="entry name" value="Fumarate_lyase_N"/>
</dbReference>
<dbReference type="GO" id="GO:0042450">
    <property type="term" value="P:L-arginine biosynthetic process via ornithine"/>
    <property type="evidence" value="ECO:0007669"/>
    <property type="project" value="UniProtKB-UniRule"/>
</dbReference>
<evidence type="ECO:0000256" key="1">
    <source>
        <dbReference type="HAMAP-Rule" id="MF_00006"/>
    </source>
</evidence>
<evidence type="ECO:0000256" key="2">
    <source>
        <dbReference type="NCBIfam" id="TIGR00838"/>
    </source>
</evidence>
<dbReference type="InterPro" id="IPR029419">
    <property type="entry name" value="Arg_succ_lyase_C"/>
</dbReference>
<name>A0A9E7TJF3_9EURY</name>
<dbReference type="InterPro" id="IPR000362">
    <property type="entry name" value="Fumarate_lyase_fam"/>
</dbReference>
<dbReference type="Gene3D" id="1.10.40.30">
    <property type="entry name" value="Fumarase/aspartase (C-terminal domain)"/>
    <property type="match status" value="1"/>
</dbReference>
<dbReference type="AlphaFoldDB" id="A0A9E7TJF3"/>
<dbReference type="PRINTS" id="PR00149">
    <property type="entry name" value="FUMRATELYASE"/>
</dbReference>
<sequence length="493" mass="55017">MTKDPLRGGRLGDSRPSEVWDYLSSMEADRFIGKADVSVDIAHLLMLSRQEIIDQESAKKIMNVLLKLHDNGLPDSVYDEKFEDVHAGIEAYIIDKIGIDSGGRLHMGRSRNDEVATCVRIRLREEILDLMSDVAILRSIFCGFAKDNTDIYMPGFTHLQHAQPTTVAHYLMNYEQAFKRDFERLGDAYLRVDQCPLGAAAFASTGYPIDREYTSDLLGFGGVLENTMDCVAGRDFALEVISDCAILMNNISRLCEEIIFWSSSFVSFVILADEYCSTSSIMPQKKNPDCAEIMRAKAGSVSGCQMAAFSIIKNLPMSYNRDMQELWPHLWKAIVDTKVSIKILNGMIRTAHINRRRMAEEAVKGNTTATELADILVREYGLAFRTAHNIVGRAVRIGKLDLKTLEMSAKEMAGISLVDLGLTEEAVADGLEVSTSVNVRKATGGPSPQAVMANIMRSEAAYADDLEWIRGLKMYLHSSEKHMIEKAREMVQE</sequence>
<dbReference type="Pfam" id="PF14698">
    <property type="entry name" value="ASL_C2"/>
    <property type="match status" value="1"/>
</dbReference>
<feature type="domain" description="Argininosuccinate lyase C-terminal" evidence="4">
    <location>
        <begin position="367"/>
        <end position="438"/>
    </location>
</feature>
<evidence type="ECO:0000313" key="5">
    <source>
        <dbReference type="EMBL" id="UUX91784.1"/>
    </source>
</evidence>
<keyword evidence="6" id="KW-1185">Reference proteome</keyword>
<dbReference type="GeneID" id="74308130"/>
<dbReference type="PANTHER" id="PTHR43814:SF1">
    <property type="entry name" value="ARGININOSUCCINATE LYASE"/>
    <property type="match status" value="1"/>
</dbReference>
<proteinExistence type="inferred from homology"/>
<keyword evidence="1 5" id="KW-0456">Lyase</keyword>
<comment type="similarity">
    <text evidence="1">Belongs to the lyase 1 family. Argininosuccinate lyase subfamily.</text>
</comment>
<dbReference type="Proteomes" id="UP001060368">
    <property type="component" value="Chromosome"/>
</dbReference>
<keyword evidence="1" id="KW-0028">Amino-acid biosynthesis</keyword>
<dbReference type="PANTHER" id="PTHR43814">
    <property type="entry name" value="ARGININOSUCCINATE LYASE"/>
    <property type="match status" value="1"/>
</dbReference>
<dbReference type="SUPFAM" id="SSF48557">
    <property type="entry name" value="L-aspartase-like"/>
    <property type="match status" value="1"/>
</dbReference>
<dbReference type="InterPro" id="IPR008948">
    <property type="entry name" value="L-Aspartase-like"/>
</dbReference>
<dbReference type="CDD" id="cd01359">
    <property type="entry name" value="Argininosuccinate_lyase"/>
    <property type="match status" value="1"/>
</dbReference>
<accession>A0A9E7TJF3</accession>
<dbReference type="GO" id="GO:0004056">
    <property type="term" value="F:argininosuccinate lyase activity"/>
    <property type="evidence" value="ECO:0007669"/>
    <property type="project" value="UniProtKB-UniRule"/>
</dbReference>
<dbReference type="RefSeq" id="WP_257741935.1">
    <property type="nucleotide sequence ID" value="NZ_CP096115.1"/>
</dbReference>
<dbReference type="KEGG" id="mend:L6E24_10475"/>
<dbReference type="PRINTS" id="PR00145">
    <property type="entry name" value="ARGSUCLYASE"/>
</dbReference>
<organism evidence="5 6">
    <name type="scientific">Methanoplanus endosymbiosus</name>
    <dbReference type="NCBI Taxonomy" id="33865"/>
    <lineage>
        <taxon>Archaea</taxon>
        <taxon>Methanobacteriati</taxon>
        <taxon>Methanobacteriota</taxon>
        <taxon>Stenosarchaea group</taxon>
        <taxon>Methanomicrobia</taxon>
        <taxon>Methanomicrobiales</taxon>
        <taxon>Methanomicrobiaceae</taxon>
        <taxon>Methanoplanus</taxon>
    </lineage>
</organism>
<comment type="catalytic activity">
    <reaction evidence="1">
        <text>2-(N(omega)-L-arginino)succinate = fumarate + L-arginine</text>
        <dbReference type="Rhea" id="RHEA:24020"/>
        <dbReference type="ChEBI" id="CHEBI:29806"/>
        <dbReference type="ChEBI" id="CHEBI:32682"/>
        <dbReference type="ChEBI" id="CHEBI:57472"/>
        <dbReference type="EC" id="4.3.2.1"/>
    </reaction>
</comment>
<dbReference type="Gene3D" id="1.20.200.10">
    <property type="entry name" value="Fumarase/aspartase (Central domain)"/>
    <property type="match status" value="1"/>
</dbReference>
<comment type="subcellular location">
    <subcellularLocation>
        <location evidence="1">Cytoplasm</location>
    </subcellularLocation>
</comment>
<dbReference type="EMBL" id="CP096115">
    <property type="protein sequence ID" value="UUX91784.1"/>
    <property type="molecule type" value="Genomic_DNA"/>
</dbReference>
<gene>
    <name evidence="1 5" type="primary">argH</name>
    <name evidence="5" type="ORF">L6E24_10475</name>
</gene>
<dbReference type="InterPro" id="IPR024083">
    <property type="entry name" value="Fumarase/histidase_N"/>
</dbReference>
<dbReference type="HAMAP" id="MF_00006">
    <property type="entry name" value="Arg_succ_lyase"/>
    <property type="match status" value="1"/>
</dbReference>
<reference evidence="5" key="1">
    <citation type="submission" date="2022-04" db="EMBL/GenBank/DDBJ databases">
        <title>Complete genome of Methanoplanus endosymbiosus DSM 3599.</title>
        <authorList>
            <person name="Chen S.-C."/>
            <person name="You Y.-T."/>
            <person name="Zhou Y.-Z."/>
            <person name="Lai M.-C."/>
        </authorList>
    </citation>
    <scope>NUCLEOTIDE SEQUENCE</scope>
    <source>
        <strain evidence="5">DSM 3599</strain>
    </source>
</reference>
<protein>
    <recommendedName>
        <fullName evidence="1 2">Argininosuccinate lyase</fullName>
        <shortName evidence="1">ASAL</shortName>
        <ecNumber evidence="1 2">4.3.2.1</ecNumber>
    </recommendedName>
    <alternativeName>
        <fullName evidence="1">Arginosuccinase</fullName>
    </alternativeName>
</protein>
<comment type="pathway">
    <text evidence="1">Amino-acid biosynthesis; L-arginine biosynthesis; L-arginine from L-ornithine and carbamoyl phosphate: step 3/3.</text>
</comment>